<dbReference type="PROSITE" id="PS01124">
    <property type="entry name" value="HTH_ARAC_FAMILY_2"/>
    <property type="match status" value="1"/>
</dbReference>
<dbReference type="Pfam" id="PF17853">
    <property type="entry name" value="GGDEF_2"/>
    <property type="match status" value="1"/>
</dbReference>
<evidence type="ECO:0000313" key="8">
    <source>
        <dbReference type="EMBL" id="GIP57465.1"/>
    </source>
</evidence>
<dbReference type="Pfam" id="PF12833">
    <property type="entry name" value="HTH_18"/>
    <property type="match status" value="1"/>
</dbReference>
<feature type="domain" description="HTH araC/xylS-type" evidence="6">
    <location>
        <begin position="423"/>
        <end position="521"/>
    </location>
</feature>
<dbReference type="Gene3D" id="1.10.10.60">
    <property type="entry name" value="Homeodomain-like"/>
    <property type="match status" value="2"/>
</dbReference>
<keyword evidence="9" id="KW-1185">Reference proteome</keyword>
<organism evidence="8 9">
    <name type="scientific">Paenibacillus woosongensis</name>
    <dbReference type="NCBI Taxonomy" id="307580"/>
    <lineage>
        <taxon>Bacteria</taxon>
        <taxon>Bacillati</taxon>
        <taxon>Bacillota</taxon>
        <taxon>Bacilli</taxon>
        <taxon>Bacillales</taxon>
        <taxon>Paenibacillaceae</taxon>
        <taxon>Paenibacillus</taxon>
    </lineage>
</organism>
<protein>
    <recommendedName>
        <fullName evidence="10">AraC family transcriptional regulator</fullName>
    </recommendedName>
</protein>
<evidence type="ECO:0000259" key="7">
    <source>
        <dbReference type="PROSITE" id="PS50110"/>
    </source>
</evidence>
<dbReference type="PANTHER" id="PTHR43280:SF10">
    <property type="entry name" value="REGULATORY PROTEIN POCR"/>
    <property type="match status" value="1"/>
</dbReference>
<feature type="domain" description="Response regulatory" evidence="7">
    <location>
        <begin position="4"/>
        <end position="121"/>
    </location>
</feature>
<keyword evidence="5" id="KW-0175">Coiled coil</keyword>
<dbReference type="InterPro" id="IPR001789">
    <property type="entry name" value="Sig_transdc_resp-reg_receiver"/>
</dbReference>
<dbReference type="PANTHER" id="PTHR43280">
    <property type="entry name" value="ARAC-FAMILY TRANSCRIPTIONAL REGULATOR"/>
    <property type="match status" value="1"/>
</dbReference>
<dbReference type="PROSITE" id="PS00041">
    <property type="entry name" value="HTH_ARAC_FAMILY_1"/>
    <property type="match status" value="1"/>
</dbReference>
<evidence type="ECO:0000256" key="3">
    <source>
        <dbReference type="ARBA" id="ARBA00023163"/>
    </source>
</evidence>
<evidence type="ECO:0008006" key="10">
    <source>
        <dbReference type="Google" id="ProtNLM"/>
    </source>
</evidence>
<comment type="caution">
    <text evidence="8">The sequence shown here is derived from an EMBL/GenBank/DDBJ whole genome shotgun (WGS) entry which is preliminary data.</text>
</comment>
<proteinExistence type="predicted"/>
<evidence type="ECO:0000256" key="1">
    <source>
        <dbReference type="ARBA" id="ARBA00023015"/>
    </source>
</evidence>
<feature type="modified residue" description="4-aspartylphosphate" evidence="4">
    <location>
        <position position="56"/>
    </location>
</feature>
<dbReference type="Pfam" id="PF00072">
    <property type="entry name" value="Response_reg"/>
    <property type="match status" value="1"/>
</dbReference>
<keyword evidence="1" id="KW-0805">Transcription regulation</keyword>
<feature type="coiled-coil region" evidence="5">
    <location>
        <begin position="117"/>
        <end position="144"/>
    </location>
</feature>
<dbReference type="EMBL" id="BOSM01000002">
    <property type="protein sequence ID" value="GIP57465.1"/>
    <property type="molecule type" value="Genomic_DNA"/>
</dbReference>
<name>A0ABQ4MN74_9BACL</name>
<keyword evidence="3" id="KW-0804">Transcription</keyword>
<dbReference type="Proteomes" id="UP000681290">
    <property type="component" value="Unassembled WGS sequence"/>
</dbReference>
<dbReference type="PROSITE" id="PS50110">
    <property type="entry name" value="RESPONSE_REGULATORY"/>
    <property type="match status" value="1"/>
</dbReference>
<dbReference type="InterPro" id="IPR009057">
    <property type="entry name" value="Homeodomain-like_sf"/>
</dbReference>
<evidence type="ECO:0000256" key="2">
    <source>
        <dbReference type="ARBA" id="ARBA00023125"/>
    </source>
</evidence>
<sequence length="524" mass="60323">MSVNVLLVDDEAVDLEWLRRRVLASGLDIHVAGTANSGFLALKVMEEQRIDLILSDIRMPIMSGTEFARKAKVINPEVKVVFISGHEDFNYAREAIEINACDYLLKPVEDKELYDLLSKLCAEVEEEKEQARSYSETLSLVSEELLLRWLEHDDPGFPEPHLQSILHPLLSSGCAAAFIEIDDLEWKLRDLSEDVRRVETRTIIQRIKSLAMGTELGALTIARQTRLIVLSALPEDLFVKRLNELIQEVAQTTSYTVTVGVGKYTNDAQGLHESFQQAQASLSAKWLLGKNRLLRDPMEPARQGAPGTPIDGTISAMLNAIMDYDLVVIDDCLLDLLLYKDMPLASKKEVYELIIRITSSLHAELLQRSENLYELLEWESHQPDVLFQFETVHDVVSWLRRRFFELSEKLYVKRQRQKRKLIDEIMGYVEEHLEKKITLKEVAAHFDFTPNYLGHLFKEETGMLFSEYLNECKMNRVCQLLRDPTLKVYEVAELMGYKNIIYFNRQFKASMGMTPGEYRKKNKI</sequence>
<dbReference type="InterPro" id="IPR011006">
    <property type="entry name" value="CheY-like_superfamily"/>
</dbReference>
<dbReference type="InterPro" id="IPR018062">
    <property type="entry name" value="HTH_AraC-typ_CS"/>
</dbReference>
<evidence type="ECO:0000313" key="9">
    <source>
        <dbReference type="Proteomes" id="UP000681290"/>
    </source>
</evidence>
<dbReference type="SUPFAM" id="SSF46689">
    <property type="entry name" value="Homeodomain-like"/>
    <property type="match status" value="2"/>
</dbReference>
<dbReference type="PRINTS" id="PR00032">
    <property type="entry name" value="HTHARAC"/>
</dbReference>
<dbReference type="Gene3D" id="3.40.50.2300">
    <property type="match status" value="1"/>
</dbReference>
<dbReference type="SMART" id="SM00448">
    <property type="entry name" value="REC"/>
    <property type="match status" value="1"/>
</dbReference>
<gene>
    <name evidence="8" type="ORF">J15TS10_12790</name>
</gene>
<evidence type="ECO:0000259" key="6">
    <source>
        <dbReference type="PROSITE" id="PS01124"/>
    </source>
</evidence>
<reference evidence="8 9" key="1">
    <citation type="submission" date="2021-03" db="EMBL/GenBank/DDBJ databases">
        <title>Antimicrobial resistance genes in bacteria isolated from Japanese honey, and their potential for conferring macrolide and lincosamide resistance in the American foulbrood pathogen Paenibacillus larvae.</title>
        <authorList>
            <person name="Okamoto M."/>
            <person name="Kumagai M."/>
            <person name="Kanamori H."/>
            <person name="Takamatsu D."/>
        </authorList>
    </citation>
    <scope>NUCLEOTIDE SEQUENCE [LARGE SCALE GENOMIC DNA]</scope>
    <source>
        <strain evidence="8 9">J15TS10</strain>
    </source>
</reference>
<accession>A0ABQ4MN74</accession>
<evidence type="ECO:0000256" key="4">
    <source>
        <dbReference type="PROSITE-ProRule" id="PRU00169"/>
    </source>
</evidence>
<dbReference type="SUPFAM" id="SSF52172">
    <property type="entry name" value="CheY-like"/>
    <property type="match status" value="1"/>
</dbReference>
<dbReference type="InterPro" id="IPR020449">
    <property type="entry name" value="Tscrpt_reg_AraC-type_HTH"/>
</dbReference>
<dbReference type="SMART" id="SM00342">
    <property type="entry name" value="HTH_ARAC"/>
    <property type="match status" value="1"/>
</dbReference>
<evidence type="ECO:0000256" key="5">
    <source>
        <dbReference type="SAM" id="Coils"/>
    </source>
</evidence>
<keyword evidence="4" id="KW-0597">Phosphoprotein</keyword>
<dbReference type="InterPro" id="IPR018060">
    <property type="entry name" value="HTH_AraC"/>
</dbReference>
<dbReference type="RefSeq" id="WP_055107172.1">
    <property type="nucleotide sequence ID" value="NZ_BOSM01000002.1"/>
</dbReference>
<dbReference type="CDD" id="cd17536">
    <property type="entry name" value="REC_YesN-like"/>
    <property type="match status" value="1"/>
</dbReference>
<keyword evidence="2" id="KW-0238">DNA-binding</keyword>
<dbReference type="InterPro" id="IPR041522">
    <property type="entry name" value="CdaR_GGDEF"/>
</dbReference>